<evidence type="ECO:0000313" key="4">
    <source>
        <dbReference type="Proteomes" id="UP001066327"/>
    </source>
</evidence>
<dbReference type="Proteomes" id="UP001231166">
    <property type="component" value="Plasmid pRho-VOC14-L"/>
</dbReference>
<feature type="region of interest" description="Disordered" evidence="1">
    <location>
        <begin position="1"/>
        <end position="41"/>
    </location>
</feature>
<dbReference type="Proteomes" id="UP001066327">
    <property type="component" value="Unassembled WGS sequence"/>
</dbReference>
<name>A0AAX3YUL1_RHOOP</name>
<dbReference type="AlphaFoldDB" id="A0AAX3YUL1"/>
<dbReference type="RefSeq" id="WP_269591473.1">
    <property type="nucleotide sequence ID" value="NZ_CP130956.1"/>
</dbReference>
<reference evidence="2" key="1">
    <citation type="submission" date="2022-12" db="EMBL/GenBank/DDBJ databases">
        <authorList>
            <person name="Krivoruchko A.V."/>
            <person name="Elkin A."/>
        </authorList>
    </citation>
    <scope>NUCLEOTIDE SEQUENCE</scope>
    <source>
        <strain evidence="2">IEGM 249</strain>
    </source>
</reference>
<organism evidence="3 5">
    <name type="scientific">Rhodococcus opacus</name>
    <name type="common">Nocardia opaca</name>
    <dbReference type="NCBI Taxonomy" id="37919"/>
    <lineage>
        <taxon>Bacteria</taxon>
        <taxon>Bacillati</taxon>
        <taxon>Actinomycetota</taxon>
        <taxon>Actinomycetes</taxon>
        <taxon>Mycobacteriales</taxon>
        <taxon>Nocardiaceae</taxon>
        <taxon>Rhodococcus</taxon>
    </lineage>
</organism>
<accession>A0AAX3YUL1</accession>
<sequence length="41" mass="4360">MVAATPDRNDERKATSEAPGVHLPQLPNALDGAVQRHVTVP</sequence>
<dbReference type="EMBL" id="CP130956">
    <property type="protein sequence ID" value="WLF52096.1"/>
    <property type="molecule type" value="Genomic_DNA"/>
</dbReference>
<proteinExistence type="predicted"/>
<protein>
    <submittedName>
        <fullName evidence="3">Uncharacterized protein</fullName>
    </submittedName>
</protein>
<evidence type="ECO:0000313" key="5">
    <source>
        <dbReference type="Proteomes" id="UP001231166"/>
    </source>
</evidence>
<evidence type="ECO:0000313" key="3">
    <source>
        <dbReference type="EMBL" id="WLF52096.1"/>
    </source>
</evidence>
<evidence type="ECO:0000256" key="1">
    <source>
        <dbReference type="SAM" id="MobiDB-lite"/>
    </source>
</evidence>
<keyword evidence="3" id="KW-0614">Plasmid</keyword>
<reference evidence="3" key="2">
    <citation type="submission" date="2023-07" db="EMBL/GenBank/DDBJ databases">
        <title>Genomic analysis of Rhodococcus opacus VOC-14 with glycol ethers degradation activity.</title>
        <authorList>
            <person name="Narkevich D.A."/>
            <person name="Hlushen A.M."/>
            <person name="Akhremchuk A.E."/>
            <person name="Sikolenko M.A."/>
            <person name="Valentovich L.N."/>
        </authorList>
    </citation>
    <scope>NUCLEOTIDE SEQUENCE</scope>
    <source>
        <strain evidence="3">VOC-14</strain>
        <plasmid evidence="3">pRho-VOC14-L</plasmid>
    </source>
</reference>
<geneLocation type="plasmid" evidence="3 5">
    <name>pRho-VOC14-L</name>
</geneLocation>
<dbReference type="EMBL" id="JAPWIS010000010">
    <property type="protein sequence ID" value="MCZ4585947.1"/>
    <property type="molecule type" value="Genomic_DNA"/>
</dbReference>
<gene>
    <name evidence="2" type="ORF">O4328_19930</name>
    <name evidence="3" type="ORF">Q5707_42460</name>
</gene>
<keyword evidence="4" id="KW-1185">Reference proteome</keyword>
<evidence type="ECO:0000313" key="2">
    <source>
        <dbReference type="EMBL" id="MCZ4585947.1"/>
    </source>
</evidence>